<feature type="transmembrane region" description="Helical" evidence="1">
    <location>
        <begin position="219"/>
        <end position="245"/>
    </location>
</feature>
<comment type="caution">
    <text evidence="2">The sequence shown here is derived from an EMBL/GenBank/DDBJ whole genome shotgun (WGS) entry which is preliminary data.</text>
</comment>
<evidence type="ECO:0000313" key="3">
    <source>
        <dbReference type="Proteomes" id="UP000295313"/>
    </source>
</evidence>
<name>A0A4R8IG52_9FLAO</name>
<keyword evidence="1" id="KW-0812">Transmembrane</keyword>
<dbReference type="RefSeq" id="WP_133944923.1">
    <property type="nucleotide sequence ID" value="NZ_SOEO01000002.1"/>
</dbReference>
<evidence type="ECO:0000313" key="2">
    <source>
        <dbReference type="EMBL" id="TDX84798.1"/>
    </source>
</evidence>
<feature type="transmembrane region" description="Helical" evidence="1">
    <location>
        <begin position="160"/>
        <end position="184"/>
    </location>
</feature>
<dbReference type="Proteomes" id="UP000295313">
    <property type="component" value="Unassembled WGS sequence"/>
</dbReference>
<sequence length="324" mass="37543">MQLFQERKFGNLISDTFTFFKEFGKNYFKNYLALNGVLMLLFVVVFIFGYREFFLQMINSNVNGNSYFFQSYFQENNLLLILGFVVFVLLFLLMSIIMYTFPVLYMKRIAETGDRNIKPDQMLGDIKKNIGKFIIFFLGTLFIMTPVMFILMAISSFLMVVVIGFFLLILLMPAFINVMNFTLFDYLNTNKGFFESLGYALKVNFSKMFDSQQAKFWKYWGSTVICFMIIYVVLMVFTFIPSIFLGLGMSTIPEVGNPQSDPAEVFSGGMGIFFFVIYGISTLVSFMLYNVMYVNAGLQYYDSRTDLHRTINLSEIDTIGNSEF</sequence>
<dbReference type="AlphaFoldDB" id="A0A4R8IG52"/>
<gene>
    <name evidence="2" type="ORF">B0I22_2434</name>
</gene>
<reference evidence="2 3" key="1">
    <citation type="submission" date="2019-03" db="EMBL/GenBank/DDBJ databases">
        <title>Genomic Encyclopedia of Type Strains, Phase III (KMG-III): the genomes of soil and plant-associated and newly described type strains.</title>
        <authorList>
            <person name="Whitman W."/>
        </authorList>
    </citation>
    <scope>NUCLEOTIDE SEQUENCE [LARGE SCALE GENOMIC DNA]</scope>
    <source>
        <strain evidence="2 3">CGMCC 1.12802</strain>
    </source>
</reference>
<proteinExistence type="predicted"/>
<feature type="transmembrane region" description="Helical" evidence="1">
    <location>
        <begin position="133"/>
        <end position="154"/>
    </location>
</feature>
<dbReference type="EMBL" id="SOEO01000002">
    <property type="protein sequence ID" value="TDX84798.1"/>
    <property type="molecule type" value="Genomic_DNA"/>
</dbReference>
<organism evidence="2 3">
    <name type="scientific">Epilithonimonas xixisoli</name>
    <dbReference type="NCBI Taxonomy" id="1476462"/>
    <lineage>
        <taxon>Bacteria</taxon>
        <taxon>Pseudomonadati</taxon>
        <taxon>Bacteroidota</taxon>
        <taxon>Flavobacteriia</taxon>
        <taxon>Flavobacteriales</taxon>
        <taxon>Weeksellaceae</taxon>
        <taxon>Chryseobacterium group</taxon>
        <taxon>Epilithonimonas</taxon>
    </lineage>
</organism>
<keyword evidence="1" id="KW-1133">Transmembrane helix</keyword>
<accession>A0A4R8IG52</accession>
<dbReference type="OrthoDB" id="1149172at2"/>
<evidence type="ECO:0000256" key="1">
    <source>
        <dbReference type="SAM" id="Phobius"/>
    </source>
</evidence>
<feature type="transmembrane region" description="Helical" evidence="1">
    <location>
        <begin position="265"/>
        <end position="289"/>
    </location>
</feature>
<keyword evidence="3" id="KW-1185">Reference proteome</keyword>
<evidence type="ECO:0008006" key="4">
    <source>
        <dbReference type="Google" id="ProtNLM"/>
    </source>
</evidence>
<feature type="transmembrane region" description="Helical" evidence="1">
    <location>
        <begin position="31"/>
        <end position="50"/>
    </location>
</feature>
<feature type="transmembrane region" description="Helical" evidence="1">
    <location>
        <begin position="78"/>
        <end position="101"/>
    </location>
</feature>
<protein>
    <recommendedName>
        <fullName evidence="4">DUF4013 domain-containing protein</fullName>
    </recommendedName>
</protein>
<keyword evidence="1" id="KW-0472">Membrane</keyword>